<dbReference type="InterPro" id="IPR001810">
    <property type="entry name" value="F-box_dom"/>
</dbReference>
<proteinExistence type="predicted"/>
<dbReference type="AlphaFoldDB" id="A0A8H6HBH4"/>
<comment type="caution">
    <text evidence="3">The sequence shown here is derived from an EMBL/GenBank/DDBJ whole genome shotgun (WGS) entry which is preliminary data.</text>
</comment>
<protein>
    <recommendedName>
        <fullName evidence="2">F-box domain-containing protein</fullName>
    </recommendedName>
</protein>
<gene>
    <name evidence="3" type="ORF">DFP72DRAFT_933508</name>
</gene>
<dbReference type="CDD" id="cd09917">
    <property type="entry name" value="F-box_SF"/>
    <property type="match status" value="1"/>
</dbReference>
<dbReference type="Proteomes" id="UP000521943">
    <property type="component" value="Unassembled WGS sequence"/>
</dbReference>
<evidence type="ECO:0000259" key="2">
    <source>
        <dbReference type="PROSITE" id="PS50181"/>
    </source>
</evidence>
<evidence type="ECO:0000313" key="3">
    <source>
        <dbReference type="EMBL" id="KAF6743395.1"/>
    </source>
</evidence>
<name>A0A8H6HBH4_9AGAR</name>
<dbReference type="InterPro" id="IPR036047">
    <property type="entry name" value="F-box-like_dom_sf"/>
</dbReference>
<feature type="region of interest" description="Disordered" evidence="1">
    <location>
        <begin position="1"/>
        <end position="79"/>
    </location>
</feature>
<dbReference type="OrthoDB" id="2322499at2759"/>
<dbReference type="PROSITE" id="PS50181">
    <property type="entry name" value="FBOX"/>
    <property type="match status" value="1"/>
</dbReference>
<evidence type="ECO:0000256" key="1">
    <source>
        <dbReference type="SAM" id="MobiDB-lite"/>
    </source>
</evidence>
<keyword evidence="4" id="KW-1185">Reference proteome</keyword>
<evidence type="ECO:0000313" key="4">
    <source>
        <dbReference type="Proteomes" id="UP000521943"/>
    </source>
</evidence>
<organism evidence="3 4">
    <name type="scientific">Ephemerocybe angulata</name>
    <dbReference type="NCBI Taxonomy" id="980116"/>
    <lineage>
        <taxon>Eukaryota</taxon>
        <taxon>Fungi</taxon>
        <taxon>Dikarya</taxon>
        <taxon>Basidiomycota</taxon>
        <taxon>Agaricomycotina</taxon>
        <taxon>Agaricomycetes</taxon>
        <taxon>Agaricomycetidae</taxon>
        <taxon>Agaricales</taxon>
        <taxon>Agaricineae</taxon>
        <taxon>Psathyrellaceae</taxon>
        <taxon>Ephemerocybe</taxon>
    </lineage>
</organism>
<sequence>MVTTRRKSALAASRAAEVDFKSEGGGSDDQLLADGDFVEGGHSTRKGALSRPKAKRQKVTATATQAKGSASAKPKAEAHECVGPRKDQNLLTMPLNVLLEILGLLSPKDLLNVTRTNKFLCKALLAKTSQFVWVSARDVHSVPAPLADFSERRWAGLLYSSHCQRCGIDSISGIRKVDPFLRKRLCAQCKSDRYITPFKFKKEYPEFDVEILDYLPYTNVGSWSNGFNDPNYKYFWDPNIPAVAEEWESLKHAADMGSAAAKKAFTKWKETRTQWVKDILQAGHRYQSWAKGQAGQSVAATNRAKRLEAATLRLIQLGYKPEDISQAISVKTVGIATGTPNVTDSIWAKLQPKLEPLVIEERDQRLSREVKSMLNTRMTVFKQTYDNFLSTLRPLERYQCPPAPFLRILPEVSALMNAENVVTVQHFQPIIDNMAEHLVAYQDAYKASVIATIPASEMDGVVDPFELARFVFSCQAGSSTCSKSMIGWEVIASHQCIDRRFDEASVDANTTHQVVYDKTASAAASTLIQLVGLDPKVAKFSDMDLRNARFVCRSCRLHNNSIKVHNWRSAVMHTTHNAVIHTYLPTTPISTGQNICPAAFCLGSSATTASGQTATLTTMERDGMVWSCNHCTAHIEPNRCQKKPDVLGHLRSEHAITNPQLSQDYFLNTRSRAIYDKPVCVLLPRVANCRCLQCPGEGNGASGRRFILEGVVSHLRMKHQINAPEVSVDYEVDPRIPLPC</sequence>
<dbReference type="SUPFAM" id="SSF81383">
    <property type="entry name" value="F-box domain"/>
    <property type="match status" value="1"/>
</dbReference>
<feature type="domain" description="F-box" evidence="2">
    <location>
        <begin position="87"/>
        <end position="136"/>
    </location>
</feature>
<reference evidence="3 4" key="1">
    <citation type="submission" date="2020-07" db="EMBL/GenBank/DDBJ databases">
        <title>Comparative genomics of pyrophilous fungi reveals a link between fire events and developmental genes.</title>
        <authorList>
            <consortium name="DOE Joint Genome Institute"/>
            <person name="Steindorff A.S."/>
            <person name="Carver A."/>
            <person name="Calhoun S."/>
            <person name="Stillman K."/>
            <person name="Liu H."/>
            <person name="Lipzen A."/>
            <person name="Pangilinan J."/>
            <person name="Labutti K."/>
            <person name="Bruns T.D."/>
            <person name="Grigoriev I.V."/>
        </authorList>
    </citation>
    <scope>NUCLEOTIDE SEQUENCE [LARGE SCALE GENOMIC DNA]</scope>
    <source>
        <strain evidence="3 4">CBS 144469</strain>
    </source>
</reference>
<accession>A0A8H6HBH4</accession>
<dbReference type="EMBL" id="JACGCI010000146">
    <property type="protein sequence ID" value="KAF6743395.1"/>
    <property type="molecule type" value="Genomic_DNA"/>
</dbReference>
<dbReference type="Pfam" id="PF00646">
    <property type="entry name" value="F-box"/>
    <property type="match status" value="1"/>
</dbReference>
<feature type="compositionally biased region" description="Polar residues" evidence="1">
    <location>
        <begin position="59"/>
        <end position="68"/>
    </location>
</feature>